<keyword evidence="1" id="KW-0732">Signal</keyword>
<keyword evidence="3" id="KW-1185">Reference proteome</keyword>
<dbReference type="KEGG" id="stri:C7M71_009660"/>
<dbReference type="SUPFAM" id="SSF53850">
    <property type="entry name" value="Periplasmic binding protein-like II"/>
    <property type="match status" value="1"/>
</dbReference>
<dbReference type="Proteomes" id="UP000249340">
    <property type="component" value="Chromosome"/>
</dbReference>
<dbReference type="Pfam" id="PF13416">
    <property type="entry name" value="SBP_bac_8"/>
    <property type="match status" value="1"/>
</dbReference>
<dbReference type="AlphaFoldDB" id="A0A345SVB1"/>
<reference evidence="3" key="1">
    <citation type="submission" date="2018-07" db="EMBL/GenBank/DDBJ databases">
        <title>Streptacidiphilus bronchialis DSM 106435 chromosome.</title>
        <authorList>
            <person name="Batra D."/>
            <person name="Gulvik C.A."/>
        </authorList>
    </citation>
    <scope>NUCLEOTIDE SEQUENCE [LARGE SCALE GENOMIC DNA]</scope>
    <source>
        <strain evidence="3">DSM 106435</strain>
    </source>
</reference>
<accession>A0A345SVB1</accession>
<evidence type="ECO:0000313" key="2">
    <source>
        <dbReference type="EMBL" id="AXI77666.1"/>
    </source>
</evidence>
<sequence>MRTTSSLRGRRTTLAAVAGLATCAALVTGCSSSNSDNKGGDTKDKGNAQITLRIGTFGDFGFDNKTGAKLYAEYESLHPNIKIVSESNTDGGKYWDALKLHLASGSGVDDIQAIEVGYIAEATGKLYDKFVDLSKAPGIDSSAWVDYKWKQATTAGGQTIGLGTDVGPMAICYRTDLFKAAGLPTDRDEVAKLWEGDWNKYLQAGETFKKKSPSGAKWVDSAGGIFNAVVSSQPDQYSNAQGELVYKDSPGVKLAWDTAVKAISEGLSTGLQQFDDGGSWAAGFKNNKFATISCPSWMTGIITSNAGPEGKGKWDIAKAPVAANWGGSFLAVPKAGKNQEEAIKLAAWLTAPEQQAKVFAKFGNIPSTKAGLDSPEVQNTTQEYFNNAPTGKIYADIAKSVTPAPIGPWDGQVKDIITKNGLLDIEQNHKDPVKAWEEVVKAVTDKTDN</sequence>
<dbReference type="PROSITE" id="PS51257">
    <property type="entry name" value="PROKAR_LIPOPROTEIN"/>
    <property type="match status" value="1"/>
</dbReference>
<dbReference type="EMBL" id="CP031264">
    <property type="protein sequence ID" value="AXI77666.1"/>
    <property type="molecule type" value="Genomic_DNA"/>
</dbReference>
<gene>
    <name evidence="2" type="ORF">C7M71_009660</name>
</gene>
<name>A0A345SVB1_9ACTN</name>
<evidence type="ECO:0000256" key="1">
    <source>
        <dbReference type="SAM" id="SignalP"/>
    </source>
</evidence>
<dbReference type="InterPro" id="IPR006059">
    <property type="entry name" value="SBP"/>
</dbReference>
<dbReference type="Gene3D" id="3.40.190.10">
    <property type="entry name" value="Periplasmic binding protein-like II"/>
    <property type="match status" value="1"/>
</dbReference>
<evidence type="ECO:0000313" key="3">
    <source>
        <dbReference type="Proteomes" id="UP000249340"/>
    </source>
</evidence>
<dbReference type="InterPro" id="IPR050490">
    <property type="entry name" value="Bact_solute-bd_prot1"/>
</dbReference>
<feature type="chain" id="PRO_5038841733" evidence="1">
    <location>
        <begin position="28"/>
        <end position="449"/>
    </location>
</feature>
<proteinExistence type="predicted"/>
<dbReference type="PANTHER" id="PTHR43649">
    <property type="entry name" value="ARABINOSE-BINDING PROTEIN-RELATED"/>
    <property type="match status" value="1"/>
</dbReference>
<dbReference type="RefSeq" id="WP_111492816.1">
    <property type="nucleotide sequence ID" value="NZ_CP031264.1"/>
</dbReference>
<organism evidence="2 3">
    <name type="scientific">Peterkaempfera bronchialis</name>
    <dbReference type="NCBI Taxonomy" id="2126346"/>
    <lineage>
        <taxon>Bacteria</taxon>
        <taxon>Bacillati</taxon>
        <taxon>Actinomycetota</taxon>
        <taxon>Actinomycetes</taxon>
        <taxon>Kitasatosporales</taxon>
        <taxon>Streptomycetaceae</taxon>
        <taxon>Peterkaempfera</taxon>
    </lineage>
</organism>
<protein>
    <submittedName>
        <fullName evidence="2">Extracellular solute-binding protein</fullName>
    </submittedName>
</protein>
<feature type="signal peptide" evidence="1">
    <location>
        <begin position="1"/>
        <end position="27"/>
    </location>
</feature>
<dbReference type="PANTHER" id="PTHR43649:SF32">
    <property type="entry name" value="SUGAR BINDING SECRETED PROTEIN"/>
    <property type="match status" value="1"/>
</dbReference>
<dbReference type="OrthoDB" id="3226017at2"/>